<reference evidence="2" key="1">
    <citation type="submission" date="2013-11" db="EMBL/GenBank/DDBJ databases">
        <title>The Genome Sequence of Phytophthora parasitica CHvinca01.</title>
        <authorList>
            <consortium name="The Broad Institute Genomics Platform"/>
            <person name="Russ C."/>
            <person name="Tyler B."/>
            <person name="Panabieres F."/>
            <person name="Shan W."/>
            <person name="Tripathy S."/>
            <person name="Grunwald N."/>
            <person name="Machado M."/>
            <person name="Johnson C.S."/>
            <person name="Arredondo F."/>
            <person name="Hong C."/>
            <person name="Coffey M."/>
            <person name="Young S.K."/>
            <person name="Zeng Q."/>
            <person name="Gargeya S."/>
            <person name="Fitzgerald M."/>
            <person name="Abouelleil A."/>
            <person name="Alvarado L."/>
            <person name="Chapman S.B."/>
            <person name="Gainer-Dewar J."/>
            <person name="Goldberg J."/>
            <person name="Griggs A."/>
            <person name="Gujja S."/>
            <person name="Hansen M."/>
            <person name="Howarth C."/>
            <person name="Imamovic A."/>
            <person name="Ireland A."/>
            <person name="Larimer J."/>
            <person name="McCowan C."/>
            <person name="Murphy C."/>
            <person name="Pearson M."/>
            <person name="Poon T.W."/>
            <person name="Priest M."/>
            <person name="Roberts A."/>
            <person name="Saif S."/>
            <person name="Shea T."/>
            <person name="Sykes S."/>
            <person name="Wortman J."/>
            <person name="Nusbaum C."/>
            <person name="Birren B."/>
        </authorList>
    </citation>
    <scope>NUCLEOTIDE SEQUENCE [LARGE SCALE GENOMIC DNA]</scope>
    <source>
        <strain evidence="2">CHvinca01</strain>
    </source>
</reference>
<dbReference type="AlphaFoldDB" id="W2LNU0"/>
<evidence type="ECO:0000313" key="2">
    <source>
        <dbReference type="EMBL" id="ETL98384.1"/>
    </source>
</evidence>
<feature type="signal peptide" evidence="1">
    <location>
        <begin position="1"/>
        <end position="26"/>
    </location>
</feature>
<dbReference type="EMBL" id="KI678557">
    <property type="protein sequence ID" value="ETL98384.1"/>
    <property type="molecule type" value="Genomic_DNA"/>
</dbReference>
<name>W2LNU0_PHYNI</name>
<accession>W2LNU0</accession>
<keyword evidence="1" id="KW-0732">Signal</keyword>
<protein>
    <submittedName>
        <fullName evidence="2">Uncharacterized protein</fullName>
    </submittedName>
</protein>
<sequence>DRDFSGQRAECTIFTALLCCLGICESEDETIDIIIKHTGWPKLKVLGMQRTYGFCLMVQDVIPLAVSDIFI</sequence>
<evidence type="ECO:0000256" key="1">
    <source>
        <dbReference type="SAM" id="SignalP"/>
    </source>
</evidence>
<feature type="chain" id="PRO_5004819731" evidence="1">
    <location>
        <begin position="27"/>
        <end position="71"/>
    </location>
</feature>
<feature type="non-terminal residue" evidence="2">
    <location>
        <position position="1"/>
    </location>
</feature>
<dbReference type="Proteomes" id="UP000054423">
    <property type="component" value="Unassembled WGS sequence"/>
</dbReference>
<gene>
    <name evidence="2" type="ORF">L917_04526</name>
</gene>
<organism evidence="2">
    <name type="scientific">Phytophthora nicotianae</name>
    <name type="common">Potato buckeye rot agent</name>
    <name type="synonym">Phytophthora parasitica</name>
    <dbReference type="NCBI Taxonomy" id="4792"/>
    <lineage>
        <taxon>Eukaryota</taxon>
        <taxon>Sar</taxon>
        <taxon>Stramenopiles</taxon>
        <taxon>Oomycota</taxon>
        <taxon>Peronosporomycetes</taxon>
        <taxon>Peronosporales</taxon>
        <taxon>Peronosporaceae</taxon>
        <taxon>Phytophthora</taxon>
    </lineage>
</organism>
<proteinExistence type="predicted"/>